<dbReference type="OrthoDB" id="412240at2759"/>
<proteinExistence type="predicted"/>
<accession>A0A2T7PA32</accession>
<evidence type="ECO:0000313" key="3">
    <source>
        <dbReference type="Proteomes" id="UP000245119"/>
    </source>
</evidence>
<sequence>MKAFLKFFVANFPEKVEKKSDLTESGKEKDWEQDTEQNLRAQSSTASHHVAGMGKKCAEWRRRVRAVVATRRLKMELSCLVHSPGVSTTGKVCNDHEDARSDTRASQHSPSSGYTATQTDLEDDANIVIKQGARHSHLRWSIILSSLWIADGG</sequence>
<feature type="compositionally biased region" description="Basic and acidic residues" evidence="1">
    <location>
        <begin position="18"/>
        <end position="32"/>
    </location>
</feature>
<feature type="compositionally biased region" description="Polar residues" evidence="1">
    <location>
        <begin position="106"/>
        <end position="119"/>
    </location>
</feature>
<organism evidence="2 3">
    <name type="scientific">Pomacea canaliculata</name>
    <name type="common">Golden apple snail</name>
    <dbReference type="NCBI Taxonomy" id="400727"/>
    <lineage>
        <taxon>Eukaryota</taxon>
        <taxon>Metazoa</taxon>
        <taxon>Spiralia</taxon>
        <taxon>Lophotrochozoa</taxon>
        <taxon>Mollusca</taxon>
        <taxon>Gastropoda</taxon>
        <taxon>Caenogastropoda</taxon>
        <taxon>Architaenioglossa</taxon>
        <taxon>Ampullarioidea</taxon>
        <taxon>Ampullariidae</taxon>
        <taxon>Pomacea</taxon>
    </lineage>
</organism>
<keyword evidence="3" id="KW-1185">Reference proteome</keyword>
<evidence type="ECO:0000313" key="2">
    <source>
        <dbReference type="EMBL" id="PVD30273.1"/>
    </source>
</evidence>
<dbReference type="AlphaFoldDB" id="A0A2T7PA32"/>
<feature type="region of interest" description="Disordered" evidence="1">
    <location>
        <begin position="18"/>
        <end position="57"/>
    </location>
</feature>
<protein>
    <submittedName>
        <fullName evidence="2">Uncharacterized protein</fullName>
    </submittedName>
</protein>
<dbReference type="Proteomes" id="UP000245119">
    <property type="component" value="Linkage Group LG5"/>
</dbReference>
<feature type="compositionally biased region" description="Basic and acidic residues" evidence="1">
    <location>
        <begin position="93"/>
        <end position="105"/>
    </location>
</feature>
<dbReference type="EMBL" id="PZQS01000005">
    <property type="protein sequence ID" value="PVD30273.1"/>
    <property type="molecule type" value="Genomic_DNA"/>
</dbReference>
<reference evidence="2 3" key="1">
    <citation type="submission" date="2018-04" db="EMBL/GenBank/DDBJ databases">
        <title>The genome of golden apple snail Pomacea canaliculata provides insight into stress tolerance and invasive adaptation.</title>
        <authorList>
            <person name="Liu C."/>
            <person name="Liu B."/>
            <person name="Ren Y."/>
            <person name="Zhang Y."/>
            <person name="Wang H."/>
            <person name="Li S."/>
            <person name="Jiang F."/>
            <person name="Yin L."/>
            <person name="Zhang G."/>
            <person name="Qian W."/>
            <person name="Fan W."/>
        </authorList>
    </citation>
    <scope>NUCLEOTIDE SEQUENCE [LARGE SCALE GENOMIC DNA]</scope>
    <source>
        <strain evidence="2">SZHN2017</strain>
        <tissue evidence="2">Muscle</tissue>
    </source>
</reference>
<feature type="compositionally biased region" description="Polar residues" evidence="1">
    <location>
        <begin position="36"/>
        <end position="47"/>
    </location>
</feature>
<evidence type="ECO:0000256" key="1">
    <source>
        <dbReference type="SAM" id="MobiDB-lite"/>
    </source>
</evidence>
<gene>
    <name evidence="2" type="ORF">C0Q70_09537</name>
</gene>
<name>A0A2T7PA32_POMCA</name>
<feature type="region of interest" description="Disordered" evidence="1">
    <location>
        <begin position="90"/>
        <end position="119"/>
    </location>
</feature>
<comment type="caution">
    <text evidence="2">The sequence shown here is derived from an EMBL/GenBank/DDBJ whole genome shotgun (WGS) entry which is preliminary data.</text>
</comment>